<gene>
    <name evidence="2" type="ORF">GHK24_07605</name>
</gene>
<proteinExistence type="predicted"/>
<dbReference type="EMBL" id="WIXJ01000004">
    <property type="protein sequence ID" value="MQY51635.1"/>
    <property type="molecule type" value="Genomic_DNA"/>
</dbReference>
<feature type="domain" description="HNH nuclease" evidence="1">
    <location>
        <begin position="91"/>
        <end position="144"/>
    </location>
</feature>
<dbReference type="InterPro" id="IPR029471">
    <property type="entry name" value="HNH_5"/>
</dbReference>
<dbReference type="SMART" id="SM00507">
    <property type="entry name" value="HNHc"/>
    <property type="match status" value="1"/>
</dbReference>
<dbReference type="Proteomes" id="UP000480275">
    <property type="component" value="Unassembled WGS sequence"/>
</dbReference>
<dbReference type="CDD" id="cd00085">
    <property type="entry name" value="HNHc"/>
    <property type="match status" value="1"/>
</dbReference>
<organism evidence="2 3">
    <name type="scientific">Rhodocyclus tenuis</name>
    <name type="common">Rhodospirillum tenue</name>
    <dbReference type="NCBI Taxonomy" id="1066"/>
    <lineage>
        <taxon>Bacteria</taxon>
        <taxon>Pseudomonadati</taxon>
        <taxon>Pseudomonadota</taxon>
        <taxon>Betaproteobacteria</taxon>
        <taxon>Rhodocyclales</taxon>
        <taxon>Rhodocyclaceae</taxon>
        <taxon>Rhodocyclus</taxon>
    </lineage>
</organism>
<sequence length="199" mass="22349">MNMTDLGKATTERPLILAVDVTGAPRGWISWQHALGCQVAGRVDRDLGDNAFTFYGGLSRLTGERSRITISSIVALRGRNPRGWQPSPPSLDNSLLFLRDRHVCCYCGTRKSPSAMTRDHIKPLSRGGNDHWTNVVTACRSCNQRKDARTPEEAGMLMLYVPYVPSRYEGMILRNRRILADQMEFLVSLLPEDSRLLTD</sequence>
<evidence type="ECO:0000313" key="3">
    <source>
        <dbReference type="Proteomes" id="UP000480275"/>
    </source>
</evidence>
<dbReference type="OrthoDB" id="9802901at2"/>
<dbReference type="Gene3D" id="1.10.30.50">
    <property type="match status" value="1"/>
</dbReference>
<dbReference type="InterPro" id="IPR052892">
    <property type="entry name" value="NA-targeting_endonuclease"/>
</dbReference>
<dbReference type="GO" id="GO:0004519">
    <property type="term" value="F:endonuclease activity"/>
    <property type="evidence" value="ECO:0007669"/>
    <property type="project" value="UniProtKB-KW"/>
</dbReference>
<evidence type="ECO:0000313" key="2">
    <source>
        <dbReference type="EMBL" id="MQY51635.1"/>
    </source>
</evidence>
<keyword evidence="2" id="KW-0255">Endonuclease</keyword>
<dbReference type="PANTHER" id="PTHR33877">
    <property type="entry name" value="SLL1193 PROTEIN"/>
    <property type="match status" value="1"/>
</dbReference>
<keyword evidence="2" id="KW-0378">Hydrolase</keyword>
<name>A0A6L5JWA4_RHOTE</name>
<dbReference type="PANTHER" id="PTHR33877:SF2">
    <property type="entry name" value="OS07G0170200 PROTEIN"/>
    <property type="match status" value="1"/>
</dbReference>
<dbReference type="AlphaFoldDB" id="A0A6L5JWA4"/>
<dbReference type="Pfam" id="PF14279">
    <property type="entry name" value="HNH_5"/>
    <property type="match status" value="1"/>
</dbReference>
<dbReference type="InterPro" id="IPR003615">
    <property type="entry name" value="HNH_nuc"/>
</dbReference>
<comment type="caution">
    <text evidence="2">The sequence shown here is derived from an EMBL/GenBank/DDBJ whole genome shotgun (WGS) entry which is preliminary data.</text>
</comment>
<reference evidence="2 3" key="1">
    <citation type="submission" date="2019-10" db="EMBL/GenBank/DDBJ databases">
        <title>Whole-genome sequence of the purple nonsulfur photosynthetic bacterium Rhodocyclus tenuis.</title>
        <authorList>
            <person name="Kyndt J.A."/>
            <person name="Meyer T.E."/>
        </authorList>
    </citation>
    <scope>NUCLEOTIDE SEQUENCE [LARGE SCALE GENOMIC DNA]</scope>
    <source>
        <strain evidence="2 3">DSM 110</strain>
    </source>
</reference>
<accession>A0A6L5JWA4</accession>
<evidence type="ECO:0000259" key="1">
    <source>
        <dbReference type="SMART" id="SM00507"/>
    </source>
</evidence>
<keyword evidence="2" id="KW-0540">Nuclease</keyword>
<protein>
    <submittedName>
        <fullName evidence="2">HNH endonuclease</fullName>
    </submittedName>
</protein>